<dbReference type="EC" id="3.4.21.89" evidence="4"/>
<feature type="transmembrane region" description="Helical" evidence="4">
    <location>
        <begin position="50"/>
        <end position="69"/>
    </location>
</feature>
<dbReference type="EMBL" id="CP009313">
    <property type="protein sequence ID" value="AJE42733.1"/>
    <property type="molecule type" value="Genomic_DNA"/>
</dbReference>
<dbReference type="GO" id="GO:0005886">
    <property type="term" value="C:plasma membrane"/>
    <property type="evidence" value="ECO:0007669"/>
    <property type="project" value="UniProtKB-SubCell"/>
</dbReference>
<reference evidence="8 10" key="3">
    <citation type="submission" date="2017-09" db="EMBL/GenBank/DDBJ databases">
        <title>Streptomyces genome completion.</title>
        <authorList>
            <person name="Lee N."/>
            <person name="Cho B.-K."/>
        </authorList>
    </citation>
    <scope>NUCLEOTIDE SEQUENCE [LARGE SCALE GENOMIC DNA]</scope>
    <source>
        <strain evidence="8 10">ATCC 14899</strain>
    </source>
</reference>
<feature type="active site" evidence="3">
    <location>
        <position position="78"/>
    </location>
</feature>
<dbReference type="PANTHER" id="PTHR43390:SF1">
    <property type="entry name" value="CHLOROPLAST PROCESSING PEPTIDASE"/>
    <property type="match status" value="1"/>
</dbReference>
<dbReference type="InterPro" id="IPR036286">
    <property type="entry name" value="LexA/Signal_pep-like_sf"/>
</dbReference>
<evidence type="ECO:0000256" key="1">
    <source>
        <dbReference type="ARBA" id="ARBA00004401"/>
    </source>
</evidence>
<dbReference type="OrthoDB" id="9815782at2"/>
<dbReference type="PANTHER" id="PTHR43390">
    <property type="entry name" value="SIGNAL PEPTIDASE I"/>
    <property type="match status" value="1"/>
</dbReference>
<keyword evidence="4" id="KW-0645">Protease</keyword>
<dbReference type="Gene3D" id="2.10.109.10">
    <property type="entry name" value="Umud Fragment, subunit A"/>
    <property type="match status" value="1"/>
</dbReference>
<dbReference type="CDD" id="cd06530">
    <property type="entry name" value="S26_SPase_I"/>
    <property type="match status" value="1"/>
</dbReference>
<dbReference type="HOGENOM" id="CLU_028723_0_2_11"/>
<keyword evidence="9" id="KW-1185">Reference proteome</keyword>
<evidence type="ECO:0000313" key="9">
    <source>
        <dbReference type="Proteomes" id="UP000031526"/>
    </source>
</evidence>
<dbReference type="RefSeq" id="WP_043444222.1">
    <property type="nucleotide sequence ID" value="NZ_CP009313.1"/>
</dbReference>
<feature type="active site" evidence="3">
    <location>
        <position position="123"/>
    </location>
</feature>
<dbReference type="STRING" id="40318.SNOD_23830"/>
<dbReference type="EMBL" id="CP023747">
    <property type="protein sequence ID" value="QEV41237.1"/>
    <property type="molecule type" value="Genomic_DNA"/>
</dbReference>
<dbReference type="GO" id="GO:0009003">
    <property type="term" value="F:signal peptidase activity"/>
    <property type="evidence" value="ECO:0007669"/>
    <property type="project" value="UniProtKB-EC"/>
</dbReference>
<dbReference type="SUPFAM" id="SSF51306">
    <property type="entry name" value="LexA/Signal peptidase"/>
    <property type="match status" value="1"/>
</dbReference>
<evidence type="ECO:0000313" key="10">
    <source>
        <dbReference type="Proteomes" id="UP000325763"/>
    </source>
</evidence>
<evidence type="ECO:0000313" key="7">
    <source>
        <dbReference type="EMBL" id="AJE42733.1"/>
    </source>
</evidence>
<accession>A0A0B5DG98</accession>
<reference evidence="7 9" key="2">
    <citation type="journal article" date="2016" name="Appl. Microbiol. Biotechnol.">
        <title>Exploiting the genome sequence of Streptomyces nodosus for enhanced antibiotic production.</title>
        <authorList>
            <person name="Sweeney P."/>
            <person name="Murphy C.D."/>
            <person name="Caffrey P."/>
        </authorList>
    </citation>
    <scope>NUCLEOTIDE SEQUENCE [LARGE SCALE GENOMIC DNA]</scope>
    <source>
        <strain evidence="7 9">ATCC 14899</strain>
    </source>
</reference>
<organism evidence="7 9">
    <name type="scientific">Streptomyces nodosus</name>
    <dbReference type="NCBI Taxonomy" id="40318"/>
    <lineage>
        <taxon>Bacteria</taxon>
        <taxon>Bacillati</taxon>
        <taxon>Actinomycetota</taxon>
        <taxon>Actinomycetes</taxon>
        <taxon>Kitasatosporales</taxon>
        <taxon>Streptomycetaceae</taxon>
        <taxon>Streptomyces</taxon>
    </lineage>
</organism>
<dbReference type="GO" id="GO:0006465">
    <property type="term" value="P:signal peptide processing"/>
    <property type="evidence" value="ECO:0007669"/>
    <property type="project" value="InterPro"/>
</dbReference>
<comment type="subcellular location">
    <subcellularLocation>
        <location evidence="1">Cell membrane</location>
        <topology evidence="1">Single-pass type II membrane protein</topology>
    </subcellularLocation>
    <subcellularLocation>
        <location evidence="4">Membrane</location>
        <topology evidence="4">Single-pass type II membrane protein</topology>
    </subcellularLocation>
</comment>
<dbReference type="Proteomes" id="UP000325763">
    <property type="component" value="Chromosome"/>
</dbReference>
<dbReference type="PRINTS" id="PR00727">
    <property type="entry name" value="LEADERPTASE"/>
</dbReference>
<dbReference type="GO" id="GO:0004252">
    <property type="term" value="F:serine-type endopeptidase activity"/>
    <property type="evidence" value="ECO:0007669"/>
    <property type="project" value="InterPro"/>
</dbReference>
<evidence type="ECO:0000256" key="2">
    <source>
        <dbReference type="ARBA" id="ARBA00009370"/>
    </source>
</evidence>
<sequence>MDTAAQHTERDRSSDPVGAEDTSDPAKDRRGRSRFALVSRIAEWTPGGRITLTLLVCLLFLLGLGTFVAQPFDIPSGSMEPGLRAGDRVLVDKVAYRSGAGPQRGDVVVFDGTGYFGNADYIKRVIGVGGDHVVCCDQEGRLEVNGRPVDESSFLYPGDNPSDVPFDVVVPEGKLFLLGDHRHGSNDSRQYLGSPGGGMIPVDAVIGRADWVVWPPAHWRNLTRPGAGARVPDAGGAHG</sequence>
<proteinExistence type="inferred from homology"/>
<comment type="similarity">
    <text evidence="2 4">Belongs to the peptidase S26 family.</text>
</comment>
<feature type="region of interest" description="Disordered" evidence="5">
    <location>
        <begin position="1"/>
        <end position="29"/>
    </location>
</feature>
<keyword evidence="4" id="KW-0812">Transmembrane</keyword>
<reference evidence="9" key="1">
    <citation type="submission" date="2014-09" db="EMBL/GenBank/DDBJ databases">
        <title>Sequence of the Streptomyces nodosus genome.</title>
        <authorList>
            <person name="Sweeney P."/>
            <person name="Stephens N."/>
            <person name="Murphy C."/>
            <person name="Caffrey P."/>
        </authorList>
    </citation>
    <scope>NUCLEOTIDE SEQUENCE [LARGE SCALE GENOMIC DNA]</scope>
    <source>
        <strain evidence="9">ATCC 14899</strain>
    </source>
</reference>
<dbReference type="InterPro" id="IPR019533">
    <property type="entry name" value="Peptidase_S26"/>
</dbReference>
<evidence type="ECO:0000256" key="5">
    <source>
        <dbReference type="SAM" id="MobiDB-lite"/>
    </source>
</evidence>
<feature type="domain" description="Peptidase S26" evidence="6">
    <location>
        <begin position="51"/>
        <end position="214"/>
    </location>
</feature>
<keyword evidence="4" id="KW-1133">Transmembrane helix</keyword>
<name>A0A0B5DG98_9ACTN</name>
<evidence type="ECO:0000256" key="3">
    <source>
        <dbReference type="PIRSR" id="PIRSR600223-1"/>
    </source>
</evidence>
<evidence type="ECO:0000313" key="8">
    <source>
        <dbReference type="EMBL" id="QEV41237.1"/>
    </source>
</evidence>
<dbReference type="AlphaFoldDB" id="A0A0B5DG98"/>
<dbReference type="NCBIfam" id="TIGR02227">
    <property type="entry name" value="sigpep_I_bact"/>
    <property type="match status" value="1"/>
</dbReference>
<dbReference type="InterPro" id="IPR000223">
    <property type="entry name" value="Pept_S26A_signal_pept_1"/>
</dbReference>
<comment type="catalytic activity">
    <reaction evidence="4">
        <text>Cleavage of hydrophobic, N-terminal signal or leader sequences from secreted and periplasmic proteins.</text>
        <dbReference type="EC" id="3.4.21.89"/>
    </reaction>
</comment>
<keyword evidence="4 8" id="KW-0378">Hydrolase</keyword>
<dbReference type="KEGG" id="snq:CP978_24150"/>
<gene>
    <name evidence="8" type="primary">lepB</name>
    <name evidence="8" type="ORF">CP978_24150</name>
    <name evidence="7" type="ORF">SNOD_23830</name>
</gene>
<keyword evidence="4" id="KW-0472">Membrane</keyword>
<dbReference type="Pfam" id="PF10502">
    <property type="entry name" value="Peptidase_S26"/>
    <property type="match status" value="1"/>
</dbReference>
<evidence type="ECO:0000259" key="6">
    <source>
        <dbReference type="Pfam" id="PF10502"/>
    </source>
</evidence>
<dbReference type="Proteomes" id="UP000031526">
    <property type="component" value="Chromosome"/>
</dbReference>
<protein>
    <recommendedName>
        <fullName evidence="4">Signal peptidase I</fullName>
        <ecNumber evidence="4">3.4.21.89</ecNumber>
    </recommendedName>
</protein>
<evidence type="ECO:0000256" key="4">
    <source>
        <dbReference type="RuleBase" id="RU362042"/>
    </source>
</evidence>